<organism evidence="2 3">
    <name type="scientific">Erysiphe pulchra</name>
    <dbReference type="NCBI Taxonomy" id="225359"/>
    <lineage>
        <taxon>Eukaryota</taxon>
        <taxon>Fungi</taxon>
        <taxon>Dikarya</taxon>
        <taxon>Ascomycota</taxon>
        <taxon>Pezizomycotina</taxon>
        <taxon>Leotiomycetes</taxon>
        <taxon>Erysiphales</taxon>
        <taxon>Erysiphaceae</taxon>
        <taxon>Erysiphe</taxon>
    </lineage>
</organism>
<evidence type="ECO:0000256" key="1">
    <source>
        <dbReference type="SAM" id="MobiDB-lite"/>
    </source>
</evidence>
<accession>A0A2S4PIS2</accession>
<dbReference type="Proteomes" id="UP000237438">
    <property type="component" value="Unassembled WGS sequence"/>
</dbReference>
<dbReference type="EMBL" id="PEDP01005978">
    <property type="protein sequence ID" value="POS81914.1"/>
    <property type="molecule type" value="Genomic_DNA"/>
</dbReference>
<protein>
    <submittedName>
        <fullName evidence="2">Uncharacterized protein</fullName>
    </submittedName>
</protein>
<sequence>MSRQESTMYCSACKTNRSSTLFVHPTRATPYKTCSNCRSRRNSRRRRQIFQPITVPEVSVSNNNFETDIGSHEVDAPRHVVDLIGEESLMGDDPIIQHTQRETREYQTHVEIQRLLQLEDESEEQAESNNTNDEINQVIDAGNQGQSLYDNNDNNGQSSEGEPRVTRRLPPWLTPRGQNRAVPAGYVSQYKNDMPLHDLGDRTSICPFCKALHWPQERVHGSSIGNPRFQTCCKEGKVIIEPIPEAPEYLR</sequence>
<reference evidence="2 3" key="1">
    <citation type="submission" date="2017-10" db="EMBL/GenBank/DDBJ databases">
        <title>Development of genomic resources for the powdery mildew, Erysiphe pulchra.</title>
        <authorList>
            <person name="Wadl P.A."/>
            <person name="Mack B.M."/>
            <person name="Moore G."/>
            <person name="Beltz S.B."/>
        </authorList>
    </citation>
    <scope>NUCLEOTIDE SEQUENCE [LARGE SCALE GENOMIC DNA]</scope>
    <source>
        <strain evidence="2">Cflorida</strain>
    </source>
</reference>
<evidence type="ECO:0000313" key="2">
    <source>
        <dbReference type="EMBL" id="POS81914.1"/>
    </source>
</evidence>
<feature type="compositionally biased region" description="Polar residues" evidence="1">
    <location>
        <begin position="144"/>
        <end position="160"/>
    </location>
</feature>
<dbReference type="AlphaFoldDB" id="A0A2S4PIS2"/>
<gene>
    <name evidence="2" type="ORF">EPUL_005159</name>
</gene>
<feature type="region of interest" description="Disordered" evidence="1">
    <location>
        <begin position="144"/>
        <end position="177"/>
    </location>
</feature>
<keyword evidence="3" id="KW-1185">Reference proteome</keyword>
<feature type="non-terminal residue" evidence="2">
    <location>
        <position position="251"/>
    </location>
</feature>
<dbReference type="OrthoDB" id="2448079at2759"/>
<evidence type="ECO:0000313" key="3">
    <source>
        <dbReference type="Proteomes" id="UP000237438"/>
    </source>
</evidence>
<proteinExistence type="predicted"/>
<name>A0A2S4PIS2_9PEZI</name>
<comment type="caution">
    <text evidence="2">The sequence shown here is derived from an EMBL/GenBank/DDBJ whole genome shotgun (WGS) entry which is preliminary data.</text>
</comment>